<evidence type="ECO:0000256" key="2">
    <source>
        <dbReference type="ARBA" id="ARBA00023125"/>
    </source>
</evidence>
<dbReference type="GO" id="GO:0000976">
    <property type="term" value="F:transcription cis-regulatory region binding"/>
    <property type="evidence" value="ECO:0007669"/>
    <property type="project" value="TreeGrafter"/>
</dbReference>
<dbReference type="Pfam" id="PF00440">
    <property type="entry name" value="TetR_N"/>
    <property type="match status" value="1"/>
</dbReference>
<dbReference type="EMBL" id="FRCS01000016">
    <property type="protein sequence ID" value="SHN46588.1"/>
    <property type="molecule type" value="Genomic_DNA"/>
</dbReference>
<proteinExistence type="predicted"/>
<sequence length="199" mass="21541">MTSPRELRRQQRVATSREQILDTAEELFGSQGYRATSLQRVAERCEFSVGALYQFFSGKEELLQAVMYRRGNDLFAAMRGAISPDETGVANLVAVVEAISAFFERFPSYGQLTIRLASPGEDAPKDLSPAGEGFAGALALFADVLRSGQRSGDVRPGDPAALAELASNMMTAYLRDRGSEGLTSGEFREILSRAFSAVG</sequence>
<dbReference type="Gene3D" id="1.10.357.10">
    <property type="entry name" value="Tetracycline Repressor, domain 2"/>
    <property type="match status" value="1"/>
</dbReference>
<feature type="domain" description="HTH tetR-type" evidence="5">
    <location>
        <begin position="14"/>
        <end position="74"/>
    </location>
</feature>
<organism evidence="6 7">
    <name type="scientific">Cryptosporangium aurantiacum</name>
    <dbReference type="NCBI Taxonomy" id="134849"/>
    <lineage>
        <taxon>Bacteria</taxon>
        <taxon>Bacillati</taxon>
        <taxon>Actinomycetota</taxon>
        <taxon>Actinomycetes</taxon>
        <taxon>Cryptosporangiales</taxon>
        <taxon>Cryptosporangiaceae</taxon>
        <taxon>Cryptosporangium</taxon>
    </lineage>
</organism>
<protein>
    <submittedName>
        <fullName evidence="6">Transcriptional regulator, TetR family</fullName>
    </submittedName>
</protein>
<dbReference type="OrthoDB" id="5112469at2"/>
<dbReference type="PANTHER" id="PTHR30055:SF234">
    <property type="entry name" value="HTH-TYPE TRANSCRIPTIONAL REGULATOR BETI"/>
    <property type="match status" value="1"/>
</dbReference>
<reference evidence="6 7" key="1">
    <citation type="submission" date="2016-11" db="EMBL/GenBank/DDBJ databases">
        <authorList>
            <person name="Jaros S."/>
            <person name="Januszkiewicz K."/>
            <person name="Wedrychowicz H."/>
        </authorList>
    </citation>
    <scope>NUCLEOTIDE SEQUENCE [LARGE SCALE GENOMIC DNA]</scope>
    <source>
        <strain evidence="6 7">DSM 46144</strain>
    </source>
</reference>
<dbReference type="Gene3D" id="1.10.10.60">
    <property type="entry name" value="Homeodomain-like"/>
    <property type="match status" value="1"/>
</dbReference>
<keyword evidence="7" id="KW-1185">Reference proteome</keyword>
<dbReference type="SUPFAM" id="SSF48498">
    <property type="entry name" value="Tetracyclin repressor-like, C-terminal domain"/>
    <property type="match status" value="1"/>
</dbReference>
<dbReference type="RefSeq" id="WP_073263695.1">
    <property type="nucleotide sequence ID" value="NZ_FRCS01000016.1"/>
</dbReference>
<gene>
    <name evidence="6" type="ORF">SAMN05443668_116124</name>
</gene>
<accession>A0A1M7RKI7</accession>
<keyword evidence="3" id="KW-0804">Transcription</keyword>
<name>A0A1M7RKI7_9ACTN</name>
<evidence type="ECO:0000313" key="7">
    <source>
        <dbReference type="Proteomes" id="UP000184440"/>
    </source>
</evidence>
<keyword evidence="1" id="KW-0805">Transcription regulation</keyword>
<dbReference type="InterPro" id="IPR050109">
    <property type="entry name" value="HTH-type_TetR-like_transc_reg"/>
</dbReference>
<dbReference type="Proteomes" id="UP000184440">
    <property type="component" value="Unassembled WGS sequence"/>
</dbReference>
<keyword evidence="2 4" id="KW-0238">DNA-binding</keyword>
<evidence type="ECO:0000259" key="5">
    <source>
        <dbReference type="PROSITE" id="PS50977"/>
    </source>
</evidence>
<dbReference type="PANTHER" id="PTHR30055">
    <property type="entry name" value="HTH-TYPE TRANSCRIPTIONAL REGULATOR RUTR"/>
    <property type="match status" value="1"/>
</dbReference>
<dbReference type="GO" id="GO:0003700">
    <property type="term" value="F:DNA-binding transcription factor activity"/>
    <property type="evidence" value="ECO:0007669"/>
    <property type="project" value="TreeGrafter"/>
</dbReference>
<dbReference type="InterPro" id="IPR036271">
    <property type="entry name" value="Tet_transcr_reg_TetR-rel_C_sf"/>
</dbReference>
<dbReference type="PROSITE" id="PS50977">
    <property type="entry name" value="HTH_TETR_2"/>
    <property type="match status" value="1"/>
</dbReference>
<evidence type="ECO:0000256" key="3">
    <source>
        <dbReference type="ARBA" id="ARBA00023163"/>
    </source>
</evidence>
<dbReference type="InterPro" id="IPR009057">
    <property type="entry name" value="Homeodomain-like_sf"/>
</dbReference>
<dbReference type="STRING" id="134849.SAMN05443668_116124"/>
<dbReference type="SUPFAM" id="SSF46689">
    <property type="entry name" value="Homeodomain-like"/>
    <property type="match status" value="1"/>
</dbReference>
<dbReference type="InterPro" id="IPR001647">
    <property type="entry name" value="HTH_TetR"/>
</dbReference>
<feature type="DNA-binding region" description="H-T-H motif" evidence="4">
    <location>
        <begin position="37"/>
        <end position="56"/>
    </location>
</feature>
<evidence type="ECO:0000256" key="4">
    <source>
        <dbReference type="PROSITE-ProRule" id="PRU00335"/>
    </source>
</evidence>
<dbReference type="AlphaFoldDB" id="A0A1M7RKI7"/>
<evidence type="ECO:0000313" key="6">
    <source>
        <dbReference type="EMBL" id="SHN46588.1"/>
    </source>
</evidence>
<dbReference type="PRINTS" id="PR00455">
    <property type="entry name" value="HTHTETR"/>
</dbReference>
<evidence type="ECO:0000256" key="1">
    <source>
        <dbReference type="ARBA" id="ARBA00023015"/>
    </source>
</evidence>